<keyword evidence="1" id="KW-1133">Transmembrane helix</keyword>
<feature type="domain" description="GIY-YIG" evidence="2">
    <location>
        <begin position="108"/>
        <end position="203"/>
    </location>
</feature>
<comment type="caution">
    <text evidence="3">The sequence shown here is derived from an EMBL/GenBank/DDBJ whole genome shotgun (WGS) entry which is preliminary data.</text>
</comment>
<proteinExistence type="predicted"/>
<keyword evidence="4" id="KW-1185">Reference proteome</keyword>
<dbReference type="InterPro" id="IPR000305">
    <property type="entry name" value="GIY-YIG_endonuc"/>
</dbReference>
<organism evidence="3 4">
    <name type="scientific">Streptomyces albospinus</name>
    <dbReference type="NCBI Taxonomy" id="285515"/>
    <lineage>
        <taxon>Bacteria</taxon>
        <taxon>Bacillati</taxon>
        <taxon>Actinomycetota</taxon>
        <taxon>Actinomycetes</taxon>
        <taxon>Kitasatosporales</taxon>
        <taxon>Streptomycetaceae</taxon>
        <taxon>Streptomyces</taxon>
    </lineage>
</organism>
<keyword evidence="1" id="KW-0472">Membrane</keyword>
<dbReference type="CDD" id="cd10445">
    <property type="entry name" value="GIY-YIG_bI1_like"/>
    <property type="match status" value="1"/>
</dbReference>
<evidence type="ECO:0000259" key="2">
    <source>
        <dbReference type="PROSITE" id="PS50164"/>
    </source>
</evidence>
<sequence length="239" mass="27779">MSTFLIKVLSKNNSFLVKLINFVSLTFLFLSFFILINSLFKNIYLYDLNVFSIAPLSVSLKYRKRKKVVGEYNFPIGPHIKPKWLTLPIRTYENPNLYRNLIGQENRKRSIIYQWINLITGKTYIGSSQTGSARLLSYWSPSFLKRNSPIYLNLNYYGIHNFALAILEDLGPAYSISKEEIFKREQIYLDKLFNESLSETLNLAPTAGVLTGYKFKQKPEFGLNRLAELNPMYNKPKSK</sequence>
<dbReference type="PROSITE" id="PS50164">
    <property type="entry name" value="GIY_YIG"/>
    <property type="match status" value="1"/>
</dbReference>
<name>A0ABQ2VIX5_9ACTN</name>
<feature type="transmembrane region" description="Helical" evidence="1">
    <location>
        <begin position="15"/>
        <end position="37"/>
    </location>
</feature>
<dbReference type="InterPro" id="IPR006350">
    <property type="entry name" value="Intron_endoG1"/>
</dbReference>
<dbReference type="SUPFAM" id="SSF82771">
    <property type="entry name" value="GIY-YIG endonuclease"/>
    <property type="match status" value="1"/>
</dbReference>
<dbReference type="NCBIfam" id="TIGR01453">
    <property type="entry name" value="grpIintron_endo"/>
    <property type="match status" value="1"/>
</dbReference>
<protein>
    <recommendedName>
        <fullName evidence="2">GIY-YIG domain-containing protein</fullName>
    </recommendedName>
</protein>
<keyword evidence="1" id="KW-0812">Transmembrane</keyword>
<dbReference type="SMART" id="SM00465">
    <property type="entry name" value="GIYc"/>
    <property type="match status" value="1"/>
</dbReference>
<evidence type="ECO:0000313" key="3">
    <source>
        <dbReference type="EMBL" id="GGU89574.1"/>
    </source>
</evidence>
<evidence type="ECO:0000256" key="1">
    <source>
        <dbReference type="SAM" id="Phobius"/>
    </source>
</evidence>
<evidence type="ECO:0000313" key="4">
    <source>
        <dbReference type="Proteomes" id="UP000654471"/>
    </source>
</evidence>
<gene>
    <name evidence="3" type="ORF">GCM10010211_65230</name>
</gene>
<dbReference type="InterPro" id="IPR035901">
    <property type="entry name" value="GIY-YIG_endonuc_sf"/>
</dbReference>
<dbReference type="EMBL" id="BMRP01000034">
    <property type="protein sequence ID" value="GGU89574.1"/>
    <property type="molecule type" value="Genomic_DNA"/>
</dbReference>
<dbReference type="Proteomes" id="UP000654471">
    <property type="component" value="Unassembled WGS sequence"/>
</dbReference>
<accession>A0ABQ2VIX5</accession>
<dbReference type="Gene3D" id="3.40.1440.10">
    <property type="entry name" value="GIY-YIG endonuclease"/>
    <property type="match status" value="1"/>
</dbReference>
<reference evidence="4" key="1">
    <citation type="journal article" date="2019" name="Int. J. Syst. Evol. Microbiol.">
        <title>The Global Catalogue of Microorganisms (GCM) 10K type strain sequencing project: providing services to taxonomists for standard genome sequencing and annotation.</title>
        <authorList>
            <consortium name="The Broad Institute Genomics Platform"/>
            <consortium name="The Broad Institute Genome Sequencing Center for Infectious Disease"/>
            <person name="Wu L."/>
            <person name="Ma J."/>
        </authorList>
    </citation>
    <scope>NUCLEOTIDE SEQUENCE [LARGE SCALE GENOMIC DNA]</scope>
    <source>
        <strain evidence="4">JCM 3399</strain>
    </source>
</reference>